<dbReference type="VEuPathDB" id="FungiDB:C8Q69DRAFT_274362"/>
<dbReference type="RefSeq" id="XP_028484546.1">
    <property type="nucleotide sequence ID" value="XM_028626830.1"/>
</dbReference>
<evidence type="ECO:0000313" key="2">
    <source>
        <dbReference type="EMBL" id="RWQ94901.1"/>
    </source>
</evidence>
<dbReference type="Proteomes" id="UP000283841">
    <property type="component" value="Unassembled WGS sequence"/>
</dbReference>
<gene>
    <name evidence="2" type="ORF">C8Q69DRAFT_274362</name>
</gene>
<comment type="caution">
    <text evidence="2">The sequence shown here is derived from an EMBL/GenBank/DDBJ whole genome shotgun (WGS) entry which is preliminary data.</text>
</comment>
<dbReference type="EMBL" id="RCNU01000006">
    <property type="protein sequence ID" value="RWQ94901.1"/>
    <property type="molecule type" value="Genomic_DNA"/>
</dbReference>
<feature type="compositionally biased region" description="Polar residues" evidence="1">
    <location>
        <begin position="208"/>
        <end position="220"/>
    </location>
</feature>
<feature type="compositionally biased region" description="Low complexity" evidence="1">
    <location>
        <begin position="59"/>
        <end position="74"/>
    </location>
</feature>
<reference evidence="2 3" key="1">
    <citation type="journal article" date="2018" name="Front. Microbiol.">
        <title>Genomic and genetic insights into a cosmopolitan fungus, Paecilomyces variotii (Eurotiales).</title>
        <authorList>
            <person name="Urquhart A.S."/>
            <person name="Mondo S.J."/>
            <person name="Makela M.R."/>
            <person name="Hane J.K."/>
            <person name="Wiebenga A."/>
            <person name="He G."/>
            <person name="Mihaltcheva S."/>
            <person name="Pangilinan J."/>
            <person name="Lipzen A."/>
            <person name="Barry K."/>
            <person name="de Vries R.P."/>
            <person name="Grigoriev I.V."/>
            <person name="Idnurm A."/>
        </authorList>
    </citation>
    <scope>NUCLEOTIDE SEQUENCE [LARGE SCALE GENOMIC DNA]</scope>
    <source>
        <strain evidence="2 3">CBS 101075</strain>
    </source>
</reference>
<dbReference type="STRING" id="264951.A0A443HSV5"/>
<dbReference type="AlphaFoldDB" id="A0A443HSV5"/>
<name>A0A443HSV5_BYSSP</name>
<sequence>MPIPTRSLSLREPTVGQRKESNIGRPTTTKLSSIKTPVSNSTNASGGPGSQRIKTQWKSSPTVTTASTTDASSVNKDDAPAPRNSLLPQRSSSQRANGRAGEGVSLQRQESRLRRPGLAQPVREQPQESSPAARRQNAAQTGESKASTALQSGLTAVPNLPRLPSPAKSQTTSPRAVSTLRTDNVPSKSTDPGSPQRSQMLPPARPTRSASLRQPATASSAKPPAGRGHARHRIQVVTTSSSSSSSRNELPARSDAASSVSLARSRPQFSTYQQHYSPKKNTKPPTPTTAASSASTELDSFMIPSSRSDIAALQTEILQLHLFYSSYNQQNMDWKTTSEKKLSKMYNSISDSYRSVLAQEQSIQRELNYLALANWSENIAKNTSRQDFAEQIQTLSHVVQEVNDMTESREGRYPKVVRVFEDWMENAAQVKQAREQASTSSTFMGDFDFLDPLDRTWKEEVDVLSARLDLCLRKLQNLDICGESDRDQLGNSALLRIANGHQELLASMLEELSVMRSIETDIVRSEKSSITKLVDDLQPVDGRLETRVGVWT</sequence>
<feature type="compositionally biased region" description="Polar residues" evidence="1">
    <location>
        <begin position="86"/>
        <end position="96"/>
    </location>
</feature>
<protein>
    <submittedName>
        <fullName evidence="2">Uncharacterized protein</fullName>
    </submittedName>
</protein>
<dbReference type="GeneID" id="39596107"/>
<accession>A0A443HSV5</accession>
<feature type="compositionally biased region" description="Polar residues" evidence="1">
    <location>
        <begin position="137"/>
        <end position="154"/>
    </location>
</feature>
<feature type="compositionally biased region" description="Polar residues" evidence="1">
    <location>
        <begin position="24"/>
        <end position="45"/>
    </location>
</feature>
<organism evidence="2 3">
    <name type="scientific">Byssochlamys spectabilis</name>
    <name type="common">Paecilomyces variotii</name>
    <dbReference type="NCBI Taxonomy" id="264951"/>
    <lineage>
        <taxon>Eukaryota</taxon>
        <taxon>Fungi</taxon>
        <taxon>Dikarya</taxon>
        <taxon>Ascomycota</taxon>
        <taxon>Pezizomycotina</taxon>
        <taxon>Eurotiomycetes</taxon>
        <taxon>Eurotiomycetidae</taxon>
        <taxon>Eurotiales</taxon>
        <taxon>Thermoascaceae</taxon>
        <taxon>Paecilomyces</taxon>
    </lineage>
</organism>
<feature type="region of interest" description="Disordered" evidence="1">
    <location>
        <begin position="1"/>
        <end position="295"/>
    </location>
</feature>
<proteinExistence type="predicted"/>
<keyword evidence="3" id="KW-1185">Reference proteome</keyword>
<feature type="compositionally biased region" description="Polar residues" evidence="1">
    <location>
        <begin position="167"/>
        <end position="199"/>
    </location>
</feature>
<evidence type="ECO:0000313" key="3">
    <source>
        <dbReference type="Proteomes" id="UP000283841"/>
    </source>
</evidence>
<evidence type="ECO:0000256" key="1">
    <source>
        <dbReference type="SAM" id="MobiDB-lite"/>
    </source>
</evidence>
<feature type="compositionally biased region" description="Polar residues" evidence="1">
    <location>
        <begin position="256"/>
        <end position="276"/>
    </location>
</feature>